<protein>
    <recommendedName>
        <fullName evidence="4">UBZ4-type domain-containing protein</fullName>
    </recommendedName>
</protein>
<keyword evidence="3" id="KW-1185">Reference proteome</keyword>
<evidence type="ECO:0008006" key="4">
    <source>
        <dbReference type="Google" id="ProtNLM"/>
    </source>
</evidence>
<feature type="region of interest" description="Disordered" evidence="1">
    <location>
        <begin position="636"/>
        <end position="662"/>
    </location>
</feature>
<proteinExistence type="predicted"/>
<feature type="compositionally biased region" description="Basic and acidic residues" evidence="1">
    <location>
        <begin position="807"/>
        <end position="816"/>
    </location>
</feature>
<evidence type="ECO:0000256" key="1">
    <source>
        <dbReference type="SAM" id="MobiDB-lite"/>
    </source>
</evidence>
<dbReference type="PANTHER" id="PTHR35767">
    <property type="entry name" value="HAPLESS PROTEIN"/>
    <property type="match status" value="1"/>
</dbReference>
<dbReference type="EMBL" id="JABFUD020000018">
    <property type="protein sequence ID" value="KAI5065894.1"/>
    <property type="molecule type" value="Genomic_DNA"/>
</dbReference>
<feature type="compositionally biased region" description="Polar residues" evidence="1">
    <location>
        <begin position="176"/>
        <end position="192"/>
    </location>
</feature>
<dbReference type="Proteomes" id="UP000886520">
    <property type="component" value="Chromosome 18"/>
</dbReference>
<dbReference type="PANTHER" id="PTHR35767:SF1">
    <property type="entry name" value="HAPLESS PROTEIN"/>
    <property type="match status" value="1"/>
</dbReference>
<comment type="caution">
    <text evidence="2">The sequence shown here is derived from an EMBL/GenBank/DDBJ whole genome shotgun (WGS) entry which is preliminary data.</text>
</comment>
<feature type="compositionally biased region" description="Polar residues" evidence="1">
    <location>
        <begin position="156"/>
        <end position="166"/>
    </location>
</feature>
<reference evidence="2" key="1">
    <citation type="submission" date="2021-01" db="EMBL/GenBank/DDBJ databases">
        <title>Adiantum capillus-veneris genome.</title>
        <authorList>
            <person name="Fang Y."/>
            <person name="Liao Q."/>
        </authorList>
    </citation>
    <scope>NUCLEOTIDE SEQUENCE</scope>
    <source>
        <strain evidence="2">H3</strain>
        <tissue evidence="2">Leaf</tissue>
    </source>
</reference>
<gene>
    <name evidence="2" type="ORF">GOP47_0018518</name>
</gene>
<evidence type="ECO:0000313" key="2">
    <source>
        <dbReference type="EMBL" id="KAI5065894.1"/>
    </source>
</evidence>
<sequence length="1594" mass="174535">MSTLLSANPDANIAECSESRSFPVQERQDDHVNELKIWQNETILDEAFSFQIRHFVSTVRRRDFSKCWPFRQKILEKCSIVGLKPFLPPFEHLRKVCDNGEGEYDLQQVSSSKEDDGLGEESKGDELSNSHKEGRAPGLVEKLPTGQQDRDYVPGTNVSEESNGVHSTGADLTKSCPAQSAQEMGVTSSQRSLDNDLGAHASTSLCNMNGSDCGIGIGGHEQNASLLMENNSSLTVKDIEFQGSNENEFDSGSAVEARVCLNSVKGGPVRIIQQQKSKSLFNESPASEEQVGSLKSKSSKVRTLGQFETQLSSDRLTLDHTTALCTDRNTGGLPPRLERNCRNGDDSSFTGLNLDALVPQVCPVCLNFTSTSNTALNAHIDHCLESVLPGEKGESRVNKHRIKPRKMRSMVDICATAPTRTLEDLERSSKLWALNNETPKEESSCSPSWTGGLVRRQPRTSLHRGLAWKARSSLETVDTPQLSISEMQPQVEKSHGEYFIAKQPDLSGRVRETAMTLERSVEHQHLTPEEPVNATSPAMHLKQITVPKKKKKRGLTNAISSREIVMPEECNLLSKEDGGQRWLVSRDFLGFTIIDTSAEEERRLLQKIKGGNGDENEAKNLPQEDVEAVGTRSVKFSKHQLSKGPPFSDGTSTKLDHKSPNEIPKKRLRTPIESEQFLSNEETSGEDDEVVFQLPSERPVKSKKAAPKIKSLLTVVANSCKEKGKDVIEGLGSPKANELQEKSSICGINTAPSGGWSGGQEIRFKRRSLTSVQEDRREGYCELSKRARFCPEQPALSEDLRLDSLSEHGRSPKERSFSSGRAQIEDTDRPQQEMRQCPLVELDDGNLREEGLGSLTSLLSLHQVEGTNSCQIPEKRNNVITGASVKDILVKAPLCSTGISDLREIGASVCTSSLIKASTTASLNEAYVDNRDEFSRKTSKGAEQTGKIHMCISQYPAVGFSDGSGSPFASFSNLNSVETDPRNRPQMLSGFRKSFFAENVTDGRPSNNLKTKQPLYDNMAASHYPMSTVKDNESARAKLAPQCYENPQSQASGIKALKDNGQPQAVSEGLEISGQCKLKCSAQHGASRAFRVGDIYERSGVSLNDIPLNRENMRILDNGNHFLMNKMDHNQRRHESTETLQRGTLSPQVPHHHQQMQLASRFLSSDSSPVILSSGSESLQGNGHVGSCDSNGLEYTPMSATSIADLGRISATDSRKLQETLQGDSGFSGEQQRTLQALYPCTNKSLTKGCEYSNLLPLQGAGKSRVPSASNGTMQRHVLHTAVQALKANTSIINPEFVNGMGGSVTVSQKVHNTLPSFSPFRRDPSTSCVNGTREGFLGAELTSNLSNYGTVEYPVDQGVVHIFGNPVFKLMGQNVIVTSNSIKALGSCNQNGVQHFHPSSSIKHLGVLPETQNHYAHNLSPEIYSSARLEAWHGDPCMSRSHSFMTDNLEIQSQALQNSAPSKSVHLKMPAHKEPGIFTPQTPMCILDDGSRSLRTTRELVMKKLAVANPSSIMSTEVFIDPSPGASSLLPSGLNRGSGKYRAQRGATADFGEHDEGNHLHVSGYKISKVVTFYDPQRRDMPCTTAESSSLVC</sequence>
<feature type="compositionally biased region" description="Basic and acidic residues" evidence="1">
    <location>
        <begin position="823"/>
        <end position="832"/>
    </location>
</feature>
<name>A0A9D4UEL5_ADICA</name>
<dbReference type="OrthoDB" id="1929441at2759"/>
<evidence type="ECO:0000313" key="3">
    <source>
        <dbReference type="Proteomes" id="UP000886520"/>
    </source>
</evidence>
<feature type="region of interest" description="Disordered" evidence="1">
    <location>
        <begin position="807"/>
        <end position="835"/>
    </location>
</feature>
<feature type="compositionally biased region" description="Basic and acidic residues" evidence="1">
    <location>
        <begin position="112"/>
        <end position="135"/>
    </location>
</feature>
<feature type="region of interest" description="Disordered" evidence="1">
    <location>
        <begin position="104"/>
        <end position="195"/>
    </location>
</feature>
<accession>A0A9D4UEL5</accession>
<organism evidence="2 3">
    <name type="scientific">Adiantum capillus-veneris</name>
    <name type="common">Maidenhair fern</name>
    <dbReference type="NCBI Taxonomy" id="13818"/>
    <lineage>
        <taxon>Eukaryota</taxon>
        <taxon>Viridiplantae</taxon>
        <taxon>Streptophyta</taxon>
        <taxon>Embryophyta</taxon>
        <taxon>Tracheophyta</taxon>
        <taxon>Polypodiopsida</taxon>
        <taxon>Polypodiidae</taxon>
        <taxon>Polypodiales</taxon>
        <taxon>Pteridineae</taxon>
        <taxon>Pteridaceae</taxon>
        <taxon>Vittarioideae</taxon>
        <taxon>Adiantum</taxon>
    </lineage>
</organism>